<dbReference type="InterPro" id="IPR018060">
    <property type="entry name" value="HTH_AraC"/>
</dbReference>
<evidence type="ECO:0000259" key="4">
    <source>
        <dbReference type="PROSITE" id="PS01124"/>
    </source>
</evidence>
<proteinExistence type="predicted"/>
<dbReference type="PANTHER" id="PTHR43280">
    <property type="entry name" value="ARAC-FAMILY TRANSCRIPTIONAL REGULATOR"/>
    <property type="match status" value="1"/>
</dbReference>
<protein>
    <submittedName>
        <fullName evidence="5">Ligand-binding sensor domain-containing protein</fullName>
    </submittedName>
</protein>
<dbReference type="InterPro" id="IPR009057">
    <property type="entry name" value="Homeodomain-like_sf"/>
</dbReference>
<dbReference type="Pfam" id="PF10114">
    <property type="entry name" value="PocR"/>
    <property type="match status" value="1"/>
</dbReference>
<dbReference type="PRINTS" id="PR00032">
    <property type="entry name" value="HTHARAC"/>
</dbReference>
<dbReference type="Gene3D" id="1.10.10.60">
    <property type="entry name" value="Homeodomain-like"/>
    <property type="match status" value="2"/>
</dbReference>
<feature type="domain" description="HTH araC/xylS-type" evidence="4">
    <location>
        <begin position="236"/>
        <end position="334"/>
    </location>
</feature>
<dbReference type="AlphaFoldDB" id="A0A1M5YEG6"/>
<evidence type="ECO:0000256" key="3">
    <source>
        <dbReference type="ARBA" id="ARBA00023163"/>
    </source>
</evidence>
<dbReference type="InterPro" id="IPR018062">
    <property type="entry name" value="HTH_AraC-typ_CS"/>
</dbReference>
<gene>
    <name evidence="5" type="ORF">SAMN02745180_02131</name>
</gene>
<keyword evidence="3" id="KW-0804">Transcription</keyword>
<dbReference type="EMBL" id="FQXR01000011">
    <property type="protein sequence ID" value="SHI10342.1"/>
    <property type="molecule type" value="Genomic_DNA"/>
</dbReference>
<dbReference type="PROSITE" id="PS00041">
    <property type="entry name" value="HTH_ARAC_FAMILY_1"/>
    <property type="match status" value="1"/>
</dbReference>
<accession>A0A1M5YEG6</accession>
<dbReference type="InterPro" id="IPR018771">
    <property type="entry name" value="PocR_dom"/>
</dbReference>
<dbReference type="SUPFAM" id="SSF46689">
    <property type="entry name" value="Homeodomain-like"/>
    <property type="match status" value="2"/>
</dbReference>
<keyword evidence="1" id="KW-0805">Transcription regulation</keyword>
<evidence type="ECO:0000256" key="1">
    <source>
        <dbReference type="ARBA" id="ARBA00023015"/>
    </source>
</evidence>
<dbReference type="GO" id="GO:0043565">
    <property type="term" value="F:sequence-specific DNA binding"/>
    <property type="evidence" value="ECO:0007669"/>
    <property type="project" value="InterPro"/>
</dbReference>
<reference evidence="5 6" key="1">
    <citation type="submission" date="2016-11" db="EMBL/GenBank/DDBJ databases">
        <authorList>
            <person name="Jaros S."/>
            <person name="Januszkiewicz K."/>
            <person name="Wedrychowicz H."/>
        </authorList>
    </citation>
    <scope>NUCLEOTIDE SEQUENCE [LARGE SCALE GENOMIC DNA]</scope>
    <source>
        <strain evidence="5 6">DSM 13106</strain>
    </source>
</reference>
<dbReference type="PROSITE" id="PS01124">
    <property type="entry name" value="HTH_ARAC_FAMILY_2"/>
    <property type="match status" value="1"/>
</dbReference>
<evidence type="ECO:0000313" key="5">
    <source>
        <dbReference type="EMBL" id="SHI10342.1"/>
    </source>
</evidence>
<dbReference type="PANTHER" id="PTHR43280:SF28">
    <property type="entry name" value="HTH-TYPE TRANSCRIPTIONAL ACTIVATOR RHAS"/>
    <property type="match status" value="1"/>
</dbReference>
<dbReference type="Pfam" id="PF12833">
    <property type="entry name" value="HTH_18"/>
    <property type="match status" value="1"/>
</dbReference>
<name>A0A1M5YEG6_9FIRM</name>
<dbReference type="Proteomes" id="UP000184389">
    <property type="component" value="Unassembled WGS sequence"/>
</dbReference>
<sequence>MGKSIGVIFLSNKYADIQSILDIEKWQLIQDKLAMVTNMAIITVDYKGIPVTQHSRCSEFCEKIRSESKTNAICQKCDARGGIEAVRLNQNYIYRCHCNIIDAAIPIIIDDKYFGCVMVGQVLLKENNEDEYIEKIYKDSIEVLSDQNEMLYLYSKLPRLTLTRIKEILDLIDNIIKYIVEECIVKFKLFKDNQDMKQRLEEILDKDVVHNNISLDNGETKERVYDPTNRTNDILKPAIEYINENFDKKIILDDMANMCFITPGYFSKIFYKETGEKFSDYLTRLKIEKAKELLKTTNKTIQEIAIEVGFNDAGYFTRRFKSYEGIAPGHYRKISKSQSIKYEIIKEVQNNTTI</sequence>
<keyword evidence="6" id="KW-1185">Reference proteome</keyword>
<dbReference type="GO" id="GO:0003700">
    <property type="term" value="F:DNA-binding transcription factor activity"/>
    <property type="evidence" value="ECO:0007669"/>
    <property type="project" value="InterPro"/>
</dbReference>
<dbReference type="STRING" id="1123281.SAMN02745180_02131"/>
<dbReference type="SMART" id="SM00342">
    <property type="entry name" value="HTH_ARAC"/>
    <property type="match status" value="1"/>
</dbReference>
<dbReference type="InterPro" id="IPR020449">
    <property type="entry name" value="Tscrpt_reg_AraC-type_HTH"/>
</dbReference>
<evidence type="ECO:0000313" key="6">
    <source>
        <dbReference type="Proteomes" id="UP000184389"/>
    </source>
</evidence>
<evidence type="ECO:0000256" key="2">
    <source>
        <dbReference type="ARBA" id="ARBA00023125"/>
    </source>
</evidence>
<organism evidence="5 6">
    <name type="scientific">Sporanaerobacter acetigenes DSM 13106</name>
    <dbReference type="NCBI Taxonomy" id="1123281"/>
    <lineage>
        <taxon>Bacteria</taxon>
        <taxon>Bacillati</taxon>
        <taxon>Bacillota</taxon>
        <taxon>Tissierellia</taxon>
        <taxon>Tissierellales</taxon>
        <taxon>Sporanaerobacteraceae</taxon>
        <taxon>Sporanaerobacter</taxon>
    </lineage>
</organism>
<keyword evidence="2" id="KW-0238">DNA-binding</keyword>